<accession>A7M7F2</accession>
<dbReference type="AlphaFoldDB" id="A7M7F2"/>
<reference evidence="1" key="1">
    <citation type="journal article" date="2000" name="J. Bacteriol.">
        <title>Plasmid-located pathogenicity determinants of Serratia entomophila, the causal agent of amber disease of grass grub, show similarity to the insecticidal toxins of Photorhabdus luminescens.</title>
        <authorList>
            <person name="Hurst M.R."/>
            <person name="Glare T.R."/>
            <person name="Jackson T.A."/>
            <person name="Ronson C.W."/>
        </authorList>
    </citation>
    <scope>NUCLEOTIDE SEQUENCE</scope>
    <source>
        <strain evidence="1">A1MO2</strain>
        <plasmid evidence="1">pADAP</plasmid>
    </source>
</reference>
<protein>
    <submittedName>
        <fullName evidence="1">Sea33</fullName>
    </submittedName>
</protein>
<reference evidence="1" key="4">
    <citation type="submission" date="2017-12" db="EMBL/GenBank/DDBJ databases">
        <authorList>
            <person name="Hurst M.R.H."/>
        </authorList>
    </citation>
    <scope>NUCLEOTIDE SEQUENCE</scope>
    <source>
        <strain evidence="1">A1MO2</strain>
        <plasmid evidence="1">pADAP</plasmid>
    </source>
</reference>
<gene>
    <name evidence="1" type="primary">sea33</name>
</gene>
<reference evidence="1" key="2">
    <citation type="journal article" date="2003" name="Plasmid">
        <title>Peripheral sequences of the Serratia entomophila pADAP virulence-associated region.</title>
        <authorList>
            <person name="Hurst M.R."/>
            <person name="O'Callaghan M."/>
            <person name="Glare T.R."/>
        </authorList>
    </citation>
    <scope>NUCLEOTIDE SEQUENCE</scope>
    <source>
        <strain evidence="1">A1MO2</strain>
        <plasmid evidence="1">pADAP</plasmid>
    </source>
</reference>
<keyword evidence="1" id="KW-0614">Plasmid</keyword>
<proteinExistence type="predicted"/>
<organism evidence="1">
    <name type="scientific">Serratia entomophila</name>
    <dbReference type="NCBI Taxonomy" id="42906"/>
    <lineage>
        <taxon>Bacteria</taxon>
        <taxon>Pseudomonadati</taxon>
        <taxon>Pseudomonadota</taxon>
        <taxon>Gammaproteobacteria</taxon>
        <taxon>Enterobacterales</taxon>
        <taxon>Yersiniaceae</taxon>
        <taxon>Serratia</taxon>
    </lineage>
</organism>
<evidence type="ECO:0000313" key="1">
    <source>
        <dbReference type="EMBL" id="ABU23793.1"/>
    </source>
</evidence>
<geneLocation type="plasmid" evidence="1">
    <name>pADAP</name>
</geneLocation>
<name>A7M7F2_9GAMM</name>
<sequence>MRPDAKAARQKPGPFWCPPLVLATRKASVPVTDPGPGRGQHKGTLRRHPHPFALLPCGQSFALRPPVPPLCRQLIPRPGHVVTAPVTPRRQKAKRGIHQKEVETGGFMTKSFKGVLAELATTHKNSALQGEGISCRVSWAAEAVLAFLERCPGDDRDATTVFTDLMADMFHLGQHLHIAGVYADFPLWRQTVLLTAMGHFDAETIASTGAEVRHPDAAFALLTYINSRKQHDQHISVAASLLATELVLLSSRLEPLSNPNALTTVIAEVYK</sequence>
<dbReference type="EMBL" id="AF135182">
    <property type="protein sequence ID" value="ABU23793.1"/>
    <property type="molecule type" value="Genomic_DNA"/>
</dbReference>
<reference evidence="1" key="3">
    <citation type="journal article" date="2004" name="J. Bacteriol.">
        <title>Cloning Serratia entomophila antifeeding genes--a putative defective prophage active against the grass grub Costelytra zealandica.</title>
        <authorList>
            <person name="Hurst M.R."/>
            <person name="Glare T.R."/>
            <person name="Jackson T.A."/>
        </authorList>
    </citation>
    <scope>NUCLEOTIDE SEQUENCE</scope>
    <source>
        <strain evidence="1">A1MO2</strain>
        <plasmid evidence="1">pADAP</plasmid>
    </source>
</reference>